<organism evidence="4 5">
    <name type="scientific">Cardiosporidium cionae</name>
    <dbReference type="NCBI Taxonomy" id="476202"/>
    <lineage>
        <taxon>Eukaryota</taxon>
        <taxon>Sar</taxon>
        <taxon>Alveolata</taxon>
        <taxon>Apicomplexa</taxon>
        <taxon>Aconoidasida</taxon>
        <taxon>Nephromycida</taxon>
        <taxon>Cardiosporidium</taxon>
    </lineage>
</organism>
<gene>
    <name evidence="4" type="ORF">IE077_003570</name>
</gene>
<feature type="chain" id="PRO_5045122586" evidence="2">
    <location>
        <begin position="26"/>
        <end position="543"/>
    </location>
</feature>
<protein>
    <submittedName>
        <fullName evidence="4">Thioredoxin</fullName>
    </submittedName>
</protein>
<evidence type="ECO:0000256" key="1">
    <source>
        <dbReference type="ARBA" id="ARBA00006347"/>
    </source>
</evidence>
<dbReference type="InterPro" id="IPR017937">
    <property type="entry name" value="Thioredoxin_CS"/>
</dbReference>
<accession>A0ABQ7JF42</accession>
<dbReference type="PANTHER" id="PTHR18929">
    <property type="entry name" value="PROTEIN DISULFIDE ISOMERASE"/>
    <property type="match status" value="1"/>
</dbReference>
<dbReference type="CDD" id="cd02995">
    <property type="entry name" value="PDI_a_PDI_a'_C"/>
    <property type="match status" value="1"/>
</dbReference>
<sequence>MASRVGVVAIFCFTLFSLHSRGTLERETEIVDDLSEGEGALTLTDEMFDDFLKQNDEAMILFYAPWCYWSRLVLPEFDAAAKVMALHHSPVKMGKVDCTKQKQITAKEQIREFPTLKLFIRGQSQHYYGGRRRTDIINWMDAFLGRDKSLTSEAQLDELIQNINDNHLVVIAAFPPSYDNAAFASTSRRMGDSVFFGETSIPNVINHLKNKYLLSHFSVDSVSQISLPFIVVMRVFEDEMTPLFYGGRFDNADEISQFVRLSSFPSVVRFDNIWAPKLFADGRALFFVILDTADETQDNAEAFHAMIKMLNERTPHYMSKFLFIVSGNQDYSEKRLISQLALEDENYPIMRILTLKSTEETRDSPSKYKPLFDVPVNKESIIQFLEDFSANRLRPYVKSELPPDSNTEEDVKTLVGETFEVEVRNSSKDSFVMFHAPWCGHCRELLPAFTELAIRLKTVDDLDIAKLDATRNEVQNLPLAGYPSLILFPAKHKTEPLYFYGGRSVSDMMHWLAENVDRAHFSPRELLQKTISNDNDYNAEAEL</sequence>
<dbReference type="SUPFAM" id="SSF52833">
    <property type="entry name" value="Thioredoxin-like"/>
    <property type="match status" value="3"/>
</dbReference>
<dbReference type="Pfam" id="PF00085">
    <property type="entry name" value="Thioredoxin"/>
    <property type="match status" value="2"/>
</dbReference>
<name>A0ABQ7JF42_9APIC</name>
<dbReference type="PROSITE" id="PS51352">
    <property type="entry name" value="THIOREDOXIN_2"/>
    <property type="match status" value="2"/>
</dbReference>
<dbReference type="Gene3D" id="3.40.30.10">
    <property type="entry name" value="Glutaredoxin"/>
    <property type="match status" value="3"/>
</dbReference>
<comment type="similarity">
    <text evidence="1">Belongs to the protein disulfide isomerase family.</text>
</comment>
<feature type="domain" description="Thioredoxin" evidence="3">
    <location>
        <begin position="19"/>
        <end position="145"/>
    </location>
</feature>
<evidence type="ECO:0000313" key="5">
    <source>
        <dbReference type="Proteomes" id="UP000823046"/>
    </source>
</evidence>
<feature type="signal peptide" evidence="2">
    <location>
        <begin position="1"/>
        <end position="25"/>
    </location>
</feature>
<dbReference type="Proteomes" id="UP000823046">
    <property type="component" value="Unassembled WGS sequence"/>
</dbReference>
<keyword evidence="5" id="KW-1185">Reference proteome</keyword>
<evidence type="ECO:0000256" key="2">
    <source>
        <dbReference type="SAM" id="SignalP"/>
    </source>
</evidence>
<proteinExistence type="inferred from homology"/>
<dbReference type="CDD" id="cd02961">
    <property type="entry name" value="PDI_a_family"/>
    <property type="match status" value="1"/>
</dbReference>
<dbReference type="EMBL" id="JADAQX010000046">
    <property type="protein sequence ID" value="KAF8822510.1"/>
    <property type="molecule type" value="Genomic_DNA"/>
</dbReference>
<dbReference type="PROSITE" id="PS00194">
    <property type="entry name" value="THIOREDOXIN_1"/>
    <property type="match status" value="1"/>
</dbReference>
<evidence type="ECO:0000313" key="4">
    <source>
        <dbReference type="EMBL" id="KAF8822510.1"/>
    </source>
</evidence>
<feature type="domain" description="Thioredoxin" evidence="3">
    <location>
        <begin position="400"/>
        <end position="517"/>
    </location>
</feature>
<comment type="caution">
    <text evidence="4">The sequence shown here is derived from an EMBL/GenBank/DDBJ whole genome shotgun (WGS) entry which is preliminary data.</text>
</comment>
<dbReference type="InterPro" id="IPR036249">
    <property type="entry name" value="Thioredoxin-like_sf"/>
</dbReference>
<evidence type="ECO:0000259" key="3">
    <source>
        <dbReference type="PROSITE" id="PS51352"/>
    </source>
</evidence>
<reference evidence="4 5" key="1">
    <citation type="journal article" date="2020" name="bioRxiv">
        <title>Metabolic contributions of an alphaproteobacterial endosymbiont in the apicomplexan Cardiosporidium cionae.</title>
        <authorList>
            <person name="Hunter E.S."/>
            <person name="Paight C.J."/>
            <person name="Lane C.E."/>
        </authorList>
    </citation>
    <scope>NUCLEOTIDE SEQUENCE [LARGE SCALE GENOMIC DNA]</scope>
    <source>
        <strain evidence="4">ESH_2018</strain>
    </source>
</reference>
<dbReference type="Pfam" id="PF13848">
    <property type="entry name" value="Thioredoxin_6"/>
    <property type="match status" value="1"/>
</dbReference>
<keyword evidence="2" id="KW-0732">Signal</keyword>
<dbReference type="InterPro" id="IPR013766">
    <property type="entry name" value="Thioredoxin_domain"/>
</dbReference>